<evidence type="ECO:0000313" key="5">
    <source>
        <dbReference type="EMBL" id="CAK3980488.1"/>
    </source>
</evidence>
<dbReference type="SUPFAM" id="SSF53901">
    <property type="entry name" value="Thiolase-like"/>
    <property type="match status" value="2"/>
</dbReference>
<accession>A0AAI8YXF4</accession>
<dbReference type="InterPro" id="IPR040771">
    <property type="entry name" value="TLP1_add_C"/>
</dbReference>
<evidence type="ECO:0000256" key="2">
    <source>
        <dbReference type="ARBA" id="ARBA00022679"/>
    </source>
</evidence>
<name>A0AAI8YXF4_9PEZI</name>
<keyword evidence="2 5" id="KW-0808">Transferase</keyword>
<protein>
    <submittedName>
        <fullName evidence="5">Acetyl- transferase like</fullName>
    </submittedName>
</protein>
<gene>
    <name evidence="5" type="ORF">LECACI_7A003761</name>
</gene>
<dbReference type="Gene3D" id="2.40.50.840">
    <property type="match status" value="1"/>
</dbReference>
<dbReference type="GO" id="GO:0016746">
    <property type="term" value="F:acyltransferase activity"/>
    <property type="evidence" value="ECO:0007669"/>
    <property type="project" value="UniProtKB-KW"/>
</dbReference>
<dbReference type="Proteomes" id="UP001296104">
    <property type="component" value="Unassembled WGS sequence"/>
</dbReference>
<reference evidence="5" key="1">
    <citation type="submission" date="2023-11" db="EMBL/GenBank/DDBJ databases">
        <authorList>
            <person name="Alioto T."/>
            <person name="Alioto T."/>
            <person name="Gomez Garrido J."/>
        </authorList>
    </citation>
    <scope>NUCLEOTIDE SEQUENCE</scope>
</reference>
<dbReference type="PANTHER" id="PTHR18919">
    <property type="entry name" value="ACETYL-COA C-ACYLTRANSFERASE"/>
    <property type="match status" value="1"/>
</dbReference>
<comment type="similarity">
    <text evidence="1">Belongs to the thiolase-like superfamily. Thiolase family.</text>
</comment>
<organism evidence="5 6">
    <name type="scientific">Lecanosticta acicola</name>
    <dbReference type="NCBI Taxonomy" id="111012"/>
    <lineage>
        <taxon>Eukaryota</taxon>
        <taxon>Fungi</taxon>
        <taxon>Dikarya</taxon>
        <taxon>Ascomycota</taxon>
        <taxon>Pezizomycotina</taxon>
        <taxon>Dothideomycetes</taxon>
        <taxon>Dothideomycetidae</taxon>
        <taxon>Mycosphaerellales</taxon>
        <taxon>Mycosphaerellaceae</taxon>
        <taxon>Lecanosticta</taxon>
    </lineage>
</organism>
<evidence type="ECO:0000256" key="1">
    <source>
        <dbReference type="ARBA" id="ARBA00010982"/>
    </source>
</evidence>
<dbReference type="PANTHER" id="PTHR18919:SF139">
    <property type="entry name" value="THIOLASE-LIKE PROTEIN TYPE 1 ADDITIONAL C-TERMINAL DOMAIN-CONTAINING PROTEIN"/>
    <property type="match status" value="1"/>
</dbReference>
<dbReference type="InterPro" id="IPR016039">
    <property type="entry name" value="Thiolase-like"/>
</dbReference>
<feature type="domain" description="Thiolase-like protein type 1 additional C-terminal" evidence="4">
    <location>
        <begin position="420"/>
        <end position="503"/>
    </location>
</feature>
<proteinExistence type="inferred from homology"/>
<keyword evidence="3" id="KW-0012">Acyltransferase</keyword>
<evidence type="ECO:0000313" key="6">
    <source>
        <dbReference type="Proteomes" id="UP001296104"/>
    </source>
</evidence>
<dbReference type="EMBL" id="CAVMBE010000018">
    <property type="protein sequence ID" value="CAK3980488.1"/>
    <property type="molecule type" value="Genomic_DNA"/>
</dbReference>
<keyword evidence="6" id="KW-1185">Reference proteome</keyword>
<dbReference type="Pfam" id="PF18313">
    <property type="entry name" value="TLP1_add_C"/>
    <property type="match status" value="1"/>
</dbReference>
<sequence length="517" mass="56368">MARTNRKTPVIIGVGDVVNRSKKIEDAFEPLQLMINAIQEAIHDTGISGPQFQAQIDSIDVVKSWTWPCDYPTLVAERLGFKPVHAEYSEHGGNQPARCVDEAARRISKGEAKVAVVTGGEALASLTACAAAKKMPPPNWTNPSEDVTKVFSPTTRELQANYGARHSIGNPIQLYPLYENALRAHRGQSIAENHAESAEMYAEFAKIAESNAYAWNHGAPAETAESIGMVSKKNRMICFPYPLLMNAFNTVNLAAACILTSTEYARELGIPSEKWIYPLGGAGTSDSVEFWQRPAYWWSPSISRSLDNALDVSALKKDDIDLYDFYSCFPVVPKLACDHLGMATTKGDKALTLLGGLTSFGGAGNNYSLHAITEMTRQLRKGRGKTGLVLANGGWVTYQHVLCLSSSPRSDGLPYPDEPPLPKYVTDVQIPKIVEEAEGDAAVETYTVEYARNGQPLRGHIVGRLKSTGHRFLANHADEGTLKALASWEVDPIGRSGRVKRGGDGRNLFSFGESARL</sequence>
<dbReference type="Gene3D" id="3.40.47.10">
    <property type="match status" value="1"/>
</dbReference>
<evidence type="ECO:0000259" key="4">
    <source>
        <dbReference type="Pfam" id="PF18313"/>
    </source>
</evidence>
<comment type="caution">
    <text evidence="5">The sequence shown here is derived from an EMBL/GenBank/DDBJ whole genome shotgun (WGS) entry which is preliminary data.</text>
</comment>
<dbReference type="AlphaFoldDB" id="A0AAI8YXF4"/>
<evidence type="ECO:0000256" key="3">
    <source>
        <dbReference type="ARBA" id="ARBA00023315"/>
    </source>
</evidence>